<name>A0AAV9C5V0_ACOCL</name>
<accession>A0AAV9C5V0</accession>
<dbReference type="EMBL" id="JAUJYO010000021">
    <property type="protein sequence ID" value="KAK1284121.1"/>
    <property type="molecule type" value="Genomic_DNA"/>
</dbReference>
<evidence type="ECO:0000313" key="2">
    <source>
        <dbReference type="EMBL" id="KAK1284121.1"/>
    </source>
</evidence>
<evidence type="ECO:0008006" key="4">
    <source>
        <dbReference type="Google" id="ProtNLM"/>
    </source>
</evidence>
<feature type="region of interest" description="Disordered" evidence="1">
    <location>
        <begin position="193"/>
        <end position="214"/>
    </location>
</feature>
<dbReference type="AlphaFoldDB" id="A0AAV9C5V0"/>
<keyword evidence="3" id="KW-1185">Reference proteome</keyword>
<organism evidence="2 3">
    <name type="scientific">Acorus calamus</name>
    <name type="common">Sweet flag</name>
    <dbReference type="NCBI Taxonomy" id="4465"/>
    <lineage>
        <taxon>Eukaryota</taxon>
        <taxon>Viridiplantae</taxon>
        <taxon>Streptophyta</taxon>
        <taxon>Embryophyta</taxon>
        <taxon>Tracheophyta</taxon>
        <taxon>Spermatophyta</taxon>
        <taxon>Magnoliopsida</taxon>
        <taxon>Liliopsida</taxon>
        <taxon>Acoraceae</taxon>
        <taxon>Acorus</taxon>
    </lineage>
</organism>
<reference evidence="2" key="1">
    <citation type="journal article" date="2023" name="Nat. Commun.">
        <title>Diploid and tetraploid genomes of Acorus and the evolution of monocots.</title>
        <authorList>
            <person name="Ma L."/>
            <person name="Liu K.W."/>
            <person name="Li Z."/>
            <person name="Hsiao Y.Y."/>
            <person name="Qi Y."/>
            <person name="Fu T."/>
            <person name="Tang G.D."/>
            <person name="Zhang D."/>
            <person name="Sun W.H."/>
            <person name="Liu D.K."/>
            <person name="Li Y."/>
            <person name="Chen G.Z."/>
            <person name="Liu X.D."/>
            <person name="Liao X.Y."/>
            <person name="Jiang Y.T."/>
            <person name="Yu X."/>
            <person name="Hao Y."/>
            <person name="Huang J."/>
            <person name="Zhao X.W."/>
            <person name="Ke S."/>
            <person name="Chen Y.Y."/>
            <person name="Wu W.L."/>
            <person name="Hsu J.L."/>
            <person name="Lin Y.F."/>
            <person name="Huang M.D."/>
            <person name="Li C.Y."/>
            <person name="Huang L."/>
            <person name="Wang Z.W."/>
            <person name="Zhao X."/>
            <person name="Zhong W.Y."/>
            <person name="Peng D.H."/>
            <person name="Ahmad S."/>
            <person name="Lan S."/>
            <person name="Zhang J.S."/>
            <person name="Tsai W.C."/>
            <person name="Van de Peer Y."/>
            <person name="Liu Z.J."/>
        </authorList>
    </citation>
    <scope>NUCLEOTIDE SEQUENCE</scope>
    <source>
        <strain evidence="2">CP</strain>
    </source>
</reference>
<reference evidence="2" key="2">
    <citation type="submission" date="2023-06" db="EMBL/GenBank/DDBJ databases">
        <authorList>
            <person name="Ma L."/>
            <person name="Liu K.-W."/>
            <person name="Li Z."/>
            <person name="Hsiao Y.-Y."/>
            <person name="Qi Y."/>
            <person name="Fu T."/>
            <person name="Tang G."/>
            <person name="Zhang D."/>
            <person name="Sun W.-H."/>
            <person name="Liu D.-K."/>
            <person name="Li Y."/>
            <person name="Chen G.-Z."/>
            <person name="Liu X.-D."/>
            <person name="Liao X.-Y."/>
            <person name="Jiang Y.-T."/>
            <person name="Yu X."/>
            <person name="Hao Y."/>
            <person name="Huang J."/>
            <person name="Zhao X.-W."/>
            <person name="Ke S."/>
            <person name="Chen Y.-Y."/>
            <person name="Wu W.-L."/>
            <person name="Hsu J.-L."/>
            <person name="Lin Y.-F."/>
            <person name="Huang M.-D."/>
            <person name="Li C.-Y."/>
            <person name="Huang L."/>
            <person name="Wang Z.-W."/>
            <person name="Zhao X."/>
            <person name="Zhong W.-Y."/>
            <person name="Peng D.-H."/>
            <person name="Ahmad S."/>
            <person name="Lan S."/>
            <person name="Zhang J.-S."/>
            <person name="Tsai W.-C."/>
            <person name="Van De Peer Y."/>
            <person name="Liu Z.-J."/>
        </authorList>
    </citation>
    <scope>NUCLEOTIDE SEQUENCE</scope>
    <source>
        <strain evidence="2">CP</strain>
        <tissue evidence="2">Leaves</tissue>
    </source>
</reference>
<proteinExistence type="predicted"/>
<gene>
    <name evidence="2" type="ORF">QJS10_CPB21g00980</name>
</gene>
<dbReference type="Proteomes" id="UP001180020">
    <property type="component" value="Unassembled WGS sequence"/>
</dbReference>
<evidence type="ECO:0000256" key="1">
    <source>
        <dbReference type="SAM" id="MobiDB-lite"/>
    </source>
</evidence>
<feature type="region of interest" description="Disordered" evidence="1">
    <location>
        <begin position="307"/>
        <end position="360"/>
    </location>
</feature>
<comment type="caution">
    <text evidence="2">The sequence shown here is derived from an EMBL/GenBank/DDBJ whole genome shotgun (WGS) entry which is preliminary data.</text>
</comment>
<protein>
    <recommendedName>
        <fullName evidence="4">DUF4283 domain-containing protein</fullName>
    </recommendedName>
</protein>
<sequence>MHKVEEGGSLCIELPDSFDPSKEEALLRNGVLAEAQGWTPSAVTIKEVLTKQWACLSTARVQAVGGNTFFVSTPNTWIQHSILRKGKLMGEWGSLSCSQWRPEFGTLKRSHQWKLTVTGVPLHWLEAGCIGLILAKFGKIVEILHFGRGEEGRTVKVIILEAPDAAPIPPVVFVTHAGSTFKVELRVESDSVRPSEVTPGAPVKEKKVPLQQGKAPQLAVSRKRSSDRVDRLSSRAWIPKTSNNNTIPRTQRGFRDNRGIVLTGLGSRGSFAPRRDEKVPVTKKALIETQKEEDVPVTLKTDVADTQADGEALTPGSGDPDTILNYSGPSTVRILPRLGPSSGPDLRTESGPSNRNKGELLRNLHMPVIEAEDSDCPFGPGSMGPGWAWS</sequence>
<evidence type="ECO:0000313" key="3">
    <source>
        <dbReference type="Proteomes" id="UP001180020"/>
    </source>
</evidence>